<name>A0A6C0JF86_9ZZZZ</name>
<accession>A0A6C0JF86</accession>
<evidence type="ECO:0000256" key="1">
    <source>
        <dbReference type="SAM" id="Phobius"/>
    </source>
</evidence>
<organism evidence="2">
    <name type="scientific">viral metagenome</name>
    <dbReference type="NCBI Taxonomy" id="1070528"/>
    <lineage>
        <taxon>unclassified sequences</taxon>
        <taxon>metagenomes</taxon>
        <taxon>organismal metagenomes</taxon>
    </lineage>
</organism>
<proteinExistence type="predicted"/>
<keyword evidence="1" id="KW-1133">Transmembrane helix</keyword>
<evidence type="ECO:0000313" key="2">
    <source>
        <dbReference type="EMBL" id="QHU03571.1"/>
    </source>
</evidence>
<protein>
    <submittedName>
        <fullName evidence="2">Uncharacterized protein</fullName>
    </submittedName>
</protein>
<sequence>MVCSIIDECRCYAYDDVWDPKKRQFCGVRRGPHVVPCPEKECCAGGCPGDFPKEPFRIIKRPLPLEGKQFSTEVYVLILLIIFSLVFLTYLT</sequence>
<feature type="transmembrane region" description="Helical" evidence="1">
    <location>
        <begin position="74"/>
        <end position="91"/>
    </location>
</feature>
<dbReference type="EMBL" id="MN740383">
    <property type="protein sequence ID" value="QHU03571.1"/>
    <property type="molecule type" value="Genomic_DNA"/>
</dbReference>
<keyword evidence="1" id="KW-0812">Transmembrane</keyword>
<dbReference type="AlphaFoldDB" id="A0A6C0JF86"/>
<reference evidence="2" key="1">
    <citation type="journal article" date="2020" name="Nature">
        <title>Giant virus diversity and host interactions through global metagenomics.</title>
        <authorList>
            <person name="Schulz F."/>
            <person name="Roux S."/>
            <person name="Paez-Espino D."/>
            <person name="Jungbluth S."/>
            <person name="Walsh D.A."/>
            <person name="Denef V.J."/>
            <person name="McMahon K.D."/>
            <person name="Konstantinidis K.T."/>
            <person name="Eloe-Fadrosh E.A."/>
            <person name="Kyrpides N.C."/>
            <person name="Woyke T."/>
        </authorList>
    </citation>
    <scope>NUCLEOTIDE SEQUENCE</scope>
    <source>
        <strain evidence="2">GVMAG-M-3300027206-1</strain>
    </source>
</reference>
<keyword evidence="1" id="KW-0472">Membrane</keyword>